<feature type="signal peptide" evidence="1">
    <location>
        <begin position="1"/>
        <end position="26"/>
    </location>
</feature>
<reference evidence="2 3" key="1">
    <citation type="submission" date="2019-03" db="EMBL/GenBank/DDBJ databases">
        <title>Genomic Encyclopedia of Archaeal and Bacterial Type Strains, Phase II (KMG-II): from individual species to whole genera.</title>
        <authorList>
            <person name="Goeker M."/>
        </authorList>
    </citation>
    <scope>NUCLEOTIDE SEQUENCE [LARGE SCALE GENOMIC DNA]</scope>
    <source>
        <strain evidence="2 3">DSM 45499</strain>
    </source>
</reference>
<gene>
    <name evidence="2" type="ORF">CLV71_10919</name>
</gene>
<comment type="caution">
    <text evidence="2">The sequence shown here is derived from an EMBL/GenBank/DDBJ whole genome shotgun (WGS) entry which is preliminary data.</text>
</comment>
<organism evidence="2 3">
    <name type="scientific">Actinophytocola oryzae</name>
    <dbReference type="NCBI Taxonomy" id="502181"/>
    <lineage>
        <taxon>Bacteria</taxon>
        <taxon>Bacillati</taxon>
        <taxon>Actinomycetota</taxon>
        <taxon>Actinomycetes</taxon>
        <taxon>Pseudonocardiales</taxon>
        <taxon>Pseudonocardiaceae</taxon>
    </lineage>
</organism>
<keyword evidence="1" id="KW-0732">Signal</keyword>
<evidence type="ECO:0000313" key="3">
    <source>
        <dbReference type="Proteomes" id="UP000294927"/>
    </source>
</evidence>
<dbReference type="RefSeq" id="WP_166664231.1">
    <property type="nucleotide sequence ID" value="NZ_SOCP01000009.1"/>
</dbReference>
<protein>
    <submittedName>
        <fullName evidence="2">Uncharacterized protein</fullName>
    </submittedName>
</protein>
<dbReference type="Proteomes" id="UP000294927">
    <property type="component" value="Unassembled WGS sequence"/>
</dbReference>
<evidence type="ECO:0000256" key="1">
    <source>
        <dbReference type="SAM" id="SignalP"/>
    </source>
</evidence>
<accession>A0A4R7VF12</accession>
<dbReference type="AlphaFoldDB" id="A0A4R7VF12"/>
<evidence type="ECO:0000313" key="2">
    <source>
        <dbReference type="EMBL" id="TDV47784.1"/>
    </source>
</evidence>
<name>A0A4R7VF12_9PSEU</name>
<keyword evidence="3" id="KW-1185">Reference proteome</keyword>
<dbReference type="EMBL" id="SOCP01000009">
    <property type="protein sequence ID" value="TDV47784.1"/>
    <property type="molecule type" value="Genomic_DNA"/>
</dbReference>
<proteinExistence type="predicted"/>
<feature type="chain" id="PRO_5020237056" evidence="1">
    <location>
        <begin position="27"/>
        <end position="47"/>
    </location>
</feature>
<sequence length="47" mass="4804">MKVARIVIAVVATVAAALAVVGTASADPPGMTYNSGVPDMTYNMTYN</sequence>